<evidence type="ECO:0000313" key="2">
    <source>
        <dbReference type="Proteomes" id="UP000827092"/>
    </source>
</evidence>
<name>A0AAV6UM18_9ARAC</name>
<dbReference type="AlphaFoldDB" id="A0AAV6UM18"/>
<proteinExistence type="predicted"/>
<dbReference type="EMBL" id="JAFNEN010000343">
    <property type="protein sequence ID" value="KAG8185174.1"/>
    <property type="molecule type" value="Genomic_DNA"/>
</dbReference>
<keyword evidence="2" id="KW-1185">Reference proteome</keyword>
<evidence type="ECO:0000313" key="1">
    <source>
        <dbReference type="EMBL" id="KAG8185174.1"/>
    </source>
</evidence>
<accession>A0AAV6UM18</accession>
<sequence length="78" mass="8839">MCLKTSLRFPVQPAFKHEDVGGMKSPLSEHHHCFVCTLPLLYLNGSHFGLPCLTGGRWDRWISFHLLYTLEDARVGIG</sequence>
<gene>
    <name evidence="1" type="ORF">JTE90_025849</name>
</gene>
<reference evidence="1 2" key="1">
    <citation type="journal article" date="2022" name="Nat. Ecol. Evol.">
        <title>A masculinizing supergene underlies an exaggerated male reproductive morph in a spider.</title>
        <authorList>
            <person name="Hendrickx F."/>
            <person name="De Corte Z."/>
            <person name="Sonet G."/>
            <person name="Van Belleghem S.M."/>
            <person name="Kostlbacher S."/>
            <person name="Vangestel C."/>
        </authorList>
    </citation>
    <scope>NUCLEOTIDE SEQUENCE [LARGE SCALE GENOMIC DNA]</scope>
    <source>
        <strain evidence="1">W744_W776</strain>
    </source>
</reference>
<organism evidence="1 2">
    <name type="scientific">Oedothorax gibbosus</name>
    <dbReference type="NCBI Taxonomy" id="931172"/>
    <lineage>
        <taxon>Eukaryota</taxon>
        <taxon>Metazoa</taxon>
        <taxon>Ecdysozoa</taxon>
        <taxon>Arthropoda</taxon>
        <taxon>Chelicerata</taxon>
        <taxon>Arachnida</taxon>
        <taxon>Araneae</taxon>
        <taxon>Araneomorphae</taxon>
        <taxon>Entelegynae</taxon>
        <taxon>Araneoidea</taxon>
        <taxon>Linyphiidae</taxon>
        <taxon>Erigoninae</taxon>
        <taxon>Oedothorax</taxon>
    </lineage>
</organism>
<protein>
    <submittedName>
        <fullName evidence="1">Uncharacterized protein</fullName>
    </submittedName>
</protein>
<comment type="caution">
    <text evidence="1">The sequence shown here is derived from an EMBL/GenBank/DDBJ whole genome shotgun (WGS) entry which is preliminary data.</text>
</comment>
<dbReference type="Proteomes" id="UP000827092">
    <property type="component" value="Unassembled WGS sequence"/>
</dbReference>